<protein>
    <submittedName>
        <fullName evidence="4">Acetyltransferase</fullName>
    </submittedName>
</protein>
<dbReference type="PANTHER" id="PTHR10545">
    <property type="entry name" value="DIAMINE N-ACETYLTRANSFERASE"/>
    <property type="match status" value="1"/>
</dbReference>
<dbReference type="InterPro" id="IPR016181">
    <property type="entry name" value="Acyl_CoA_acyltransferase"/>
</dbReference>
<evidence type="ECO:0000256" key="1">
    <source>
        <dbReference type="ARBA" id="ARBA00022679"/>
    </source>
</evidence>
<dbReference type="KEGG" id="anf:AQPE_1688"/>
<evidence type="ECO:0000256" key="2">
    <source>
        <dbReference type="ARBA" id="ARBA00023315"/>
    </source>
</evidence>
<keyword evidence="1" id="KW-0808">Transferase</keyword>
<keyword evidence="5" id="KW-1185">Reference proteome</keyword>
<dbReference type="CDD" id="cd04301">
    <property type="entry name" value="NAT_SF"/>
    <property type="match status" value="1"/>
</dbReference>
<dbReference type="RefSeq" id="WP_318350519.1">
    <property type="nucleotide sequence ID" value="NZ_AP018694.1"/>
</dbReference>
<dbReference type="SUPFAM" id="SSF55729">
    <property type="entry name" value="Acyl-CoA N-acyltransferases (Nat)"/>
    <property type="match status" value="1"/>
</dbReference>
<dbReference type="Proteomes" id="UP001193389">
    <property type="component" value="Chromosome"/>
</dbReference>
<dbReference type="AlphaFoldDB" id="A0A5K7S7K1"/>
<gene>
    <name evidence="4" type="ORF">AQPE_1688</name>
</gene>
<keyword evidence="2" id="KW-0012">Acyltransferase</keyword>
<evidence type="ECO:0000313" key="4">
    <source>
        <dbReference type="EMBL" id="BBE17532.1"/>
    </source>
</evidence>
<dbReference type="GO" id="GO:0008080">
    <property type="term" value="F:N-acetyltransferase activity"/>
    <property type="evidence" value="ECO:0007669"/>
    <property type="project" value="TreeGrafter"/>
</dbReference>
<evidence type="ECO:0000313" key="5">
    <source>
        <dbReference type="Proteomes" id="UP001193389"/>
    </source>
</evidence>
<sequence length="155" mass="17519">MELSIIQVDLQNQLHCTQVVKLLNDYMKDPMGNNRPMPTGLGTQIISGLKKHSGFLGFFVMADDQFAGLANCNVNFSTFQAKPLINIHDFIVAPECRNIGAGHFLLRGIINYASQNGFCRVNLEVREDNLTAKSLYKKMGFTDCVPRMMFWEKKL</sequence>
<evidence type="ECO:0000259" key="3">
    <source>
        <dbReference type="PROSITE" id="PS51186"/>
    </source>
</evidence>
<feature type="domain" description="N-acetyltransferase" evidence="3">
    <location>
        <begin position="18"/>
        <end position="155"/>
    </location>
</feature>
<dbReference type="EMBL" id="AP018694">
    <property type="protein sequence ID" value="BBE17532.1"/>
    <property type="molecule type" value="Genomic_DNA"/>
</dbReference>
<dbReference type="InterPro" id="IPR000182">
    <property type="entry name" value="GNAT_dom"/>
</dbReference>
<proteinExistence type="predicted"/>
<organism evidence="4 5">
    <name type="scientific">Aquipluma nitroreducens</name>
    <dbReference type="NCBI Taxonomy" id="2010828"/>
    <lineage>
        <taxon>Bacteria</taxon>
        <taxon>Pseudomonadati</taxon>
        <taxon>Bacteroidota</taxon>
        <taxon>Bacteroidia</taxon>
        <taxon>Marinilabiliales</taxon>
        <taxon>Prolixibacteraceae</taxon>
        <taxon>Aquipluma</taxon>
    </lineage>
</organism>
<dbReference type="Gene3D" id="3.40.630.30">
    <property type="match status" value="1"/>
</dbReference>
<dbReference type="Pfam" id="PF00583">
    <property type="entry name" value="Acetyltransf_1"/>
    <property type="match status" value="1"/>
</dbReference>
<dbReference type="PROSITE" id="PS51186">
    <property type="entry name" value="GNAT"/>
    <property type="match status" value="1"/>
</dbReference>
<reference evidence="4" key="1">
    <citation type="journal article" date="2020" name="Int. J. Syst. Evol. Microbiol.">
        <title>Aquipluma nitroreducens gen. nov. sp. nov., a novel facultatively anaerobic bacterium isolated from a freshwater lake.</title>
        <authorList>
            <person name="Watanabe M."/>
            <person name="Kojima H."/>
            <person name="Fukui M."/>
        </authorList>
    </citation>
    <scope>NUCLEOTIDE SEQUENCE</scope>
    <source>
        <strain evidence="4">MeG22</strain>
    </source>
</reference>
<name>A0A5K7S7K1_9BACT</name>
<dbReference type="InterPro" id="IPR051016">
    <property type="entry name" value="Diverse_Substrate_AcTransf"/>
</dbReference>
<dbReference type="PANTHER" id="PTHR10545:SF29">
    <property type="entry name" value="GH14572P-RELATED"/>
    <property type="match status" value="1"/>
</dbReference>
<accession>A0A5K7S7K1</accession>